<dbReference type="EMBL" id="JACCJB010000012">
    <property type="protein sequence ID" value="KAF6222279.1"/>
    <property type="molecule type" value="Genomic_DNA"/>
</dbReference>
<comment type="caution">
    <text evidence="7">The sequence shown here is derived from an EMBL/GenBank/DDBJ whole genome shotgun (WGS) entry which is preliminary data.</text>
</comment>
<keyword evidence="2" id="KW-0274">FAD</keyword>
<dbReference type="PRINTS" id="PR00420">
    <property type="entry name" value="RNGMNOXGNASE"/>
</dbReference>
<dbReference type="InterPro" id="IPR002938">
    <property type="entry name" value="FAD-bd"/>
</dbReference>
<dbReference type="GO" id="GO:0071949">
    <property type="term" value="F:FAD binding"/>
    <property type="evidence" value="ECO:0007669"/>
    <property type="project" value="InterPro"/>
</dbReference>
<dbReference type="PANTHER" id="PTHR46972:SF1">
    <property type="entry name" value="FAD DEPENDENT OXIDOREDUCTASE DOMAIN-CONTAINING PROTEIN"/>
    <property type="match status" value="1"/>
</dbReference>
<evidence type="ECO:0000259" key="6">
    <source>
        <dbReference type="Pfam" id="PF01494"/>
    </source>
</evidence>
<accession>A0A8H6CFL0</accession>
<evidence type="ECO:0000313" key="8">
    <source>
        <dbReference type="Proteomes" id="UP000593566"/>
    </source>
</evidence>
<evidence type="ECO:0000256" key="4">
    <source>
        <dbReference type="ARBA" id="ARBA00023033"/>
    </source>
</evidence>
<evidence type="ECO:0000313" key="7">
    <source>
        <dbReference type="EMBL" id="KAF6222279.1"/>
    </source>
</evidence>
<name>A0A8H6CFL0_9LECA</name>
<evidence type="ECO:0000256" key="2">
    <source>
        <dbReference type="ARBA" id="ARBA00022827"/>
    </source>
</evidence>
<keyword evidence="5" id="KW-0812">Transmembrane</keyword>
<dbReference type="GO" id="GO:0004497">
    <property type="term" value="F:monooxygenase activity"/>
    <property type="evidence" value="ECO:0007669"/>
    <property type="project" value="UniProtKB-KW"/>
</dbReference>
<keyword evidence="5" id="KW-1133">Transmembrane helix</keyword>
<evidence type="ECO:0000256" key="1">
    <source>
        <dbReference type="ARBA" id="ARBA00022630"/>
    </source>
</evidence>
<keyword evidence="5" id="KW-0472">Membrane</keyword>
<keyword evidence="8" id="KW-1185">Reference proteome</keyword>
<gene>
    <name evidence="7" type="ORF">HO133_001365</name>
</gene>
<proteinExistence type="predicted"/>
<sequence length="430" mass="48097">MASAPKIAIIGAGPAGLTLARLLHVSEVTVDLTLYDLDASPTSRPDRGGTLDLHADTGLAALRKCDLWDSFRKYARYDGQEFIIVDKNATELVHRRGGERAGPSDRPEIDRERLKEILLESVPEEWVRWGRHLREVTEDGKLRFDGREQLEGPFDLIVGADGAWSKVRGRLNEIEPAYSGVSGYETEIMEPARTCPHVDKMVGRGSIIGSSDAKFLNAQRMGNDSLKVRSWYACPEGEAKETLDKYGKKGTLEKILERYAGWAPEMTELFRQGDLDELKHWTLYELPVGYKWDHKQGFTLIGDAASLATPFSGEGVNKAMKDSLELAELIEKSQDPNDDLTLDQAVLLYEQLMFPRAEKVQARTMNNKQIAFGPEAPLGLMTGMLKMKAGDSPSILVRMLGTAPVVAAVYGYFWIRAQIGWAVRRLWRRT</sequence>
<keyword evidence="3" id="KW-0560">Oxidoreductase</keyword>
<dbReference type="InterPro" id="IPR036188">
    <property type="entry name" value="FAD/NAD-bd_sf"/>
</dbReference>
<evidence type="ECO:0000256" key="3">
    <source>
        <dbReference type="ARBA" id="ARBA00023002"/>
    </source>
</evidence>
<dbReference type="PANTHER" id="PTHR46972">
    <property type="entry name" value="MONOOXYGENASE ASQM-RELATED"/>
    <property type="match status" value="1"/>
</dbReference>
<dbReference type="SUPFAM" id="SSF51905">
    <property type="entry name" value="FAD/NAD(P)-binding domain"/>
    <property type="match status" value="1"/>
</dbReference>
<evidence type="ECO:0000256" key="5">
    <source>
        <dbReference type="SAM" id="Phobius"/>
    </source>
</evidence>
<reference evidence="7 8" key="1">
    <citation type="journal article" date="2020" name="Genomics">
        <title>Complete, high-quality genomes from long-read metagenomic sequencing of two wolf lichen thalli reveals enigmatic genome architecture.</title>
        <authorList>
            <person name="McKenzie S.K."/>
            <person name="Walston R.F."/>
            <person name="Allen J.L."/>
        </authorList>
    </citation>
    <scope>NUCLEOTIDE SEQUENCE [LARGE SCALE GENOMIC DNA]</scope>
    <source>
        <strain evidence="7">WasteWater1</strain>
    </source>
</reference>
<dbReference type="RefSeq" id="XP_037151714.1">
    <property type="nucleotide sequence ID" value="XM_037292295.1"/>
</dbReference>
<dbReference type="AlphaFoldDB" id="A0A8H6CFL0"/>
<keyword evidence="4" id="KW-0503">Monooxygenase</keyword>
<keyword evidence="1" id="KW-0285">Flavoprotein</keyword>
<feature type="transmembrane region" description="Helical" evidence="5">
    <location>
        <begin position="395"/>
        <end position="415"/>
    </location>
</feature>
<feature type="domain" description="FAD-binding" evidence="6">
    <location>
        <begin position="7"/>
        <end position="329"/>
    </location>
</feature>
<organism evidence="7 8">
    <name type="scientific">Letharia lupina</name>
    <dbReference type="NCBI Taxonomy" id="560253"/>
    <lineage>
        <taxon>Eukaryota</taxon>
        <taxon>Fungi</taxon>
        <taxon>Dikarya</taxon>
        <taxon>Ascomycota</taxon>
        <taxon>Pezizomycotina</taxon>
        <taxon>Lecanoromycetes</taxon>
        <taxon>OSLEUM clade</taxon>
        <taxon>Lecanoromycetidae</taxon>
        <taxon>Lecanorales</taxon>
        <taxon>Lecanorineae</taxon>
        <taxon>Parmeliaceae</taxon>
        <taxon>Letharia</taxon>
    </lineage>
</organism>
<dbReference type="GeneID" id="59329781"/>
<protein>
    <recommendedName>
        <fullName evidence="6">FAD-binding domain-containing protein</fullName>
    </recommendedName>
</protein>
<dbReference type="Gene3D" id="3.50.50.60">
    <property type="entry name" value="FAD/NAD(P)-binding domain"/>
    <property type="match status" value="1"/>
</dbReference>
<dbReference type="Proteomes" id="UP000593566">
    <property type="component" value="Unassembled WGS sequence"/>
</dbReference>
<dbReference type="Pfam" id="PF01494">
    <property type="entry name" value="FAD_binding_3"/>
    <property type="match status" value="1"/>
</dbReference>